<dbReference type="AlphaFoldDB" id="A0A8I7B480"/>
<keyword evidence="2 4" id="KW-0863">Zinc-finger</keyword>
<dbReference type="PROSITE" id="PS51999">
    <property type="entry name" value="ZF_GRF"/>
    <property type="match status" value="1"/>
</dbReference>
<dbReference type="EnsemblPlants" id="HORVU.MOREX.r3.1HG0090730.1">
    <property type="protein sequence ID" value="HORVU.MOREX.r3.1HG0090730.1"/>
    <property type="gene ID" value="HORVU.MOREX.r3.1HG0090730"/>
</dbReference>
<evidence type="ECO:0000256" key="5">
    <source>
        <dbReference type="SAM" id="Phobius"/>
    </source>
</evidence>
<dbReference type="InterPro" id="IPR010666">
    <property type="entry name" value="Znf_GRF"/>
</dbReference>
<evidence type="ECO:0000256" key="3">
    <source>
        <dbReference type="ARBA" id="ARBA00022833"/>
    </source>
</evidence>
<evidence type="ECO:0000313" key="7">
    <source>
        <dbReference type="EnsemblPlants" id="HORVU.MOREX.r3.1HG0090730.1"/>
    </source>
</evidence>
<organism evidence="7 8">
    <name type="scientific">Hordeum vulgare subsp. vulgare</name>
    <name type="common">Domesticated barley</name>
    <dbReference type="NCBI Taxonomy" id="112509"/>
    <lineage>
        <taxon>Eukaryota</taxon>
        <taxon>Viridiplantae</taxon>
        <taxon>Streptophyta</taxon>
        <taxon>Embryophyta</taxon>
        <taxon>Tracheophyta</taxon>
        <taxon>Spermatophyta</taxon>
        <taxon>Magnoliopsida</taxon>
        <taxon>Liliopsida</taxon>
        <taxon>Poales</taxon>
        <taxon>Poaceae</taxon>
        <taxon>BOP clade</taxon>
        <taxon>Pooideae</taxon>
        <taxon>Triticodae</taxon>
        <taxon>Triticeae</taxon>
        <taxon>Hordeinae</taxon>
        <taxon>Hordeum</taxon>
    </lineage>
</organism>
<evidence type="ECO:0000313" key="8">
    <source>
        <dbReference type="Proteomes" id="UP000011116"/>
    </source>
</evidence>
<reference evidence="7" key="2">
    <citation type="submission" date="2020-10" db="EMBL/GenBank/DDBJ databases">
        <authorList>
            <person name="Scholz U."/>
            <person name="Mascher M."/>
            <person name="Fiebig A."/>
        </authorList>
    </citation>
    <scope>NUCLEOTIDE SEQUENCE [LARGE SCALE GENOMIC DNA]</scope>
    <source>
        <strain evidence="7">cv. Morex</strain>
    </source>
</reference>
<keyword evidence="3" id="KW-0862">Zinc</keyword>
<dbReference type="Proteomes" id="UP000011116">
    <property type="component" value="Chromosome 1H"/>
</dbReference>
<dbReference type="GO" id="GO:0008270">
    <property type="term" value="F:zinc ion binding"/>
    <property type="evidence" value="ECO:0007669"/>
    <property type="project" value="UniProtKB-KW"/>
</dbReference>
<keyword evidence="5" id="KW-0812">Transmembrane</keyword>
<keyword evidence="5" id="KW-1133">Transmembrane helix</keyword>
<evidence type="ECO:0000259" key="6">
    <source>
        <dbReference type="PROSITE" id="PS51999"/>
    </source>
</evidence>
<feature type="domain" description="GRF-type" evidence="6">
    <location>
        <begin position="9"/>
        <end position="48"/>
    </location>
</feature>
<accession>A0A8I7B480</accession>
<feature type="transmembrane region" description="Helical" evidence="5">
    <location>
        <begin position="113"/>
        <end position="133"/>
    </location>
</feature>
<dbReference type="SMR" id="A0A8I7B480"/>
<sequence>MDYEPAVFCSRCGRKASRWISWSVPNPGRRCYACVESKHGFLQWHDDPTSPFLRVLLGDLQDRVWSLEDSVAALCGDGDPAAGEVQERTVGAGAVQEAVHERTAGVGAVGDSVRMMVCGIVIFVSGLVVGMIIS</sequence>
<name>A0A8I7B480_HORVV</name>
<reference evidence="7" key="3">
    <citation type="submission" date="2022-01" db="UniProtKB">
        <authorList>
            <consortium name="EnsemblPlants"/>
        </authorList>
    </citation>
    <scope>IDENTIFICATION</scope>
    <source>
        <strain evidence="7">subsp. vulgare</strain>
    </source>
</reference>
<keyword evidence="8" id="KW-1185">Reference proteome</keyword>
<keyword evidence="1" id="KW-0479">Metal-binding</keyword>
<keyword evidence="5" id="KW-0472">Membrane</keyword>
<evidence type="ECO:0000256" key="1">
    <source>
        <dbReference type="ARBA" id="ARBA00022723"/>
    </source>
</evidence>
<dbReference type="Gramene" id="HORVU.MOREX.r3.1HG0090730.1">
    <property type="protein sequence ID" value="HORVU.MOREX.r3.1HG0090730.1"/>
    <property type="gene ID" value="HORVU.MOREX.r3.1HG0090730"/>
</dbReference>
<evidence type="ECO:0000256" key="4">
    <source>
        <dbReference type="PROSITE-ProRule" id="PRU01343"/>
    </source>
</evidence>
<protein>
    <recommendedName>
        <fullName evidence="6">GRF-type domain-containing protein</fullName>
    </recommendedName>
</protein>
<evidence type="ECO:0000256" key="2">
    <source>
        <dbReference type="ARBA" id="ARBA00022771"/>
    </source>
</evidence>
<proteinExistence type="predicted"/>
<reference evidence="8" key="1">
    <citation type="journal article" date="2012" name="Nature">
        <title>A physical, genetic and functional sequence assembly of the barley genome.</title>
        <authorList>
            <consortium name="The International Barley Genome Sequencing Consortium"/>
            <person name="Mayer K.F."/>
            <person name="Waugh R."/>
            <person name="Brown J.W."/>
            <person name="Schulman A."/>
            <person name="Langridge P."/>
            <person name="Platzer M."/>
            <person name="Fincher G.B."/>
            <person name="Muehlbauer G.J."/>
            <person name="Sato K."/>
            <person name="Close T.J."/>
            <person name="Wise R.P."/>
            <person name="Stein N."/>
        </authorList>
    </citation>
    <scope>NUCLEOTIDE SEQUENCE [LARGE SCALE GENOMIC DNA]</scope>
    <source>
        <strain evidence="8">cv. Morex</strain>
    </source>
</reference>